<dbReference type="Proteomes" id="UP001050691">
    <property type="component" value="Unassembled WGS sequence"/>
</dbReference>
<comment type="caution">
    <text evidence="1">The sequence shown here is derived from an EMBL/GenBank/DDBJ whole genome shotgun (WGS) entry which is preliminary data.</text>
</comment>
<accession>A0AAV5A963</accession>
<proteinExistence type="predicted"/>
<protein>
    <submittedName>
        <fullName evidence="1">Uncharacterized protein</fullName>
    </submittedName>
</protein>
<dbReference type="AlphaFoldDB" id="A0AAV5A963"/>
<organism evidence="1 2">
    <name type="scientific">Clathrus columnatus</name>
    <dbReference type="NCBI Taxonomy" id="1419009"/>
    <lineage>
        <taxon>Eukaryota</taxon>
        <taxon>Fungi</taxon>
        <taxon>Dikarya</taxon>
        <taxon>Basidiomycota</taxon>
        <taxon>Agaricomycotina</taxon>
        <taxon>Agaricomycetes</taxon>
        <taxon>Phallomycetidae</taxon>
        <taxon>Phallales</taxon>
        <taxon>Clathraceae</taxon>
        <taxon>Clathrus</taxon>
    </lineage>
</organism>
<reference evidence="1" key="1">
    <citation type="submission" date="2021-10" db="EMBL/GenBank/DDBJ databases">
        <title>De novo Genome Assembly of Clathrus columnatus (Basidiomycota, Fungi) Using Illumina and Nanopore Sequence Data.</title>
        <authorList>
            <person name="Ogiso-Tanaka E."/>
            <person name="Itagaki H."/>
            <person name="Hosoya T."/>
            <person name="Hosaka K."/>
        </authorList>
    </citation>
    <scope>NUCLEOTIDE SEQUENCE</scope>
    <source>
        <strain evidence="1">MO-923</strain>
    </source>
</reference>
<evidence type="ECO:0000313" key="1">
    <source>
        <dbReference type="EMBL" id="GJJ09754.1"/>
    </source>
</evidence>
<evidence type="ECO:0000313" key="2">
    <source>
        <dbReference type="Proteomes" id="UP001050691"/>
    </source>
</evidence>
<keyword evidence="2" id="KW-1185">Reference proteome</keyword>
<name>A0AAV5A963_9AGAM</name>
<dbReference type="EMBL" id="BPWL01000004">
    <property type="protein sequence ID" value="GJJ09754.1"/>
    <property type="molecule type" value="Genomic_DNA"/>
</dbReference>
<sequence length="116" mass="13108">MEIVILLTDLSGIAWPLSADQHVNAAYTSSMLNIAYKLFKTRREPGILLLHWGIKPQGIIETVEKEIRTVLENAWGSDGVQKENLHVLTKKINKAWNGNGGARIESRKFLKRFVPN</sequence>
<gene>
    <name evidence="1" type="ORF">Clacol_003978</name>
</gene>